<keyword evidence="6" id="KW-0694">RNA-binding</keyword>
<dbReference type="AlphaFoldDB" id="A0A8J6NBE8"/>
<dbReference type="InterPro" id="IPR023554">
    <property type="entry name" value="RNA_helicase_ATP-dep_RhlB"/>
</dbReference>
<dbReference type="InterPro" id="IPR050079">
    <property type="entry name" value="DEAD_box_RNA_helicase"/>
</dbReference>
<dbReference type="GO" id="GO:0016787">
    <property type="term" value="F:hydrolase activity"/>
    <property type="evidence" value="ECO:0007669"/>
    <property type="project" value="UniProtKB-KW"/>
</dbReference>
<evidence type="ECO:0000256" key="8">
    <source>
        <dbReference type="PROSITE-ProRule" id="PRU00552"/>
    </source>
</evidence>
<dbReference type="SMART" id="SM00487">
    <property type="entry name" value="DEXDc"/>
    <property type="match status" value="1"/>
</dbReference>
<dbReference type="CDD" id="cd18787">
    <property type="entry name" value="SF2_C_DEAD"/>
    <property type="match status" value="1"/>
</dbReference>
<evidence type="ECO:0000256" key="2">
    <source>
        <dbReference type="ARBA" id="ARBA00022741"/>
    </source>
</evidence>
<feature type="compositionally biased region" description="Basic residues" evidence="10">
    <location>
        <begin position="491"/>
        <end position="503"/>
    </location>
</feature>
<dbReference type="InterPro" id="IPR011545">
    <property type="entry name" value="DEAD/DEAH_box_helicase_dom"/>
</dbReference>
<feature type="region of interest" description="Disordered" evidence="10">
    <location>
        <begin position="482"/>
        <end position="503"/>
    </location>
</feature>
<dbReference type="InterPro" id="IPR000629">
    <property type="entry name" value="RNA-helicase_DEAD-box_CS"/>
</dbReference>
<dbReference type="Pfam" id="PF00271">
    <property type="entry name" value="Helicase_C"/>
    <property type="match status" value="1"/>
</dbReference>
<dbReference type="InterPro" id="IPR027417">
    <property type="entry name" value="P-loop_NTPase"/>
</dbReference>
<dbReference type="GO" id="GO:0005829">
    <property type="term" value="C:cytosol"/>
    <property type="evidence" value="ECO:0007669"/>
    <property type="project" value="TreeGrafter"/>
</dbReference>
<dbReference type="InterPro" id="IPR014014">
    <property type="entry name" value="RNA_helicase_DEAD_Q_motif"/>
</dbReference>
<dbReference type="SUPFAM" id="SSF52540">
    <property type="entry name" value="P-loop containing nucleoside triphosphate hydrolases"/>
    <property type="match status" value="1"/>
</dbReference>
<evidence type="ECO:0000256" key="9">
    <source>
        <dbReference type="RuleBase" id="RU000492"/>
    </source>
</evidence>
<evidence type="ECO:0000256" key="4">
    <source>
        <dbReference type="ARBA" id="ARBA00022806"/>
    </source>
</evidence>
<keyword evidence="5 9" id="KW-0067">ATP-binding</keyword>
<dbReference type="Gene3D" id="3.40.50.300">
    <property type="entry name" value="P-loop containing nucleotide triphosphate hydrolases"/>
    <property type="match status" value="2"/>
</dbReference>
<feature type="domain" description="Helicase ATP-binding" evidence="11">
    <location>
        <begin position="121"/>
        <end position="300"/>
    </location>
</feature>
<evidence type="ECO:0000259" key="13">
    <source>
        <dbReference type="PROSITE" id="PS51195"/>
    </source>
</evidence>
<feature type="short sequence motif" description="Q motif" evidence="8">
    <location>
        <begin position="90"/>
        <end position="118"/>
    </location>
</feature>
<dbReference type="GO" id="GO:0003723">
    <property type="term" value="F:RNA binding"/>
    <property type="evidence" value="ECO:0007669"/>
    <property type="project" value="UniProtKB-KW"/>
</dbReference>
<keyword evidence="1" id="KW-0963">Cytoplasm</keyword>
<evidence type="ECO:0000256" key="7">
    <source>
        <dbReference type="ARBA" id="ARBA00038437"/>
    </source>
</evidence>
<feature type="compositionally biased region" description="Basic and acidic residues" evidence="10">
    <location>
        <begin position="49"/>
        <end position="60"/>
    </location>
</feature>
<dbReference type="EMBL" id="JACNLK010000048">
    <property type="protein sequence ID" value="MBC8208691.1"/>
    <property type="molecule type" value="Genomic_DNA"/>
</dbReference>
<sequence length="503" mass="55614">MTEENGSTTGRKSGKPQKRPGSGVKSEAGAPSVGDATGSGQPLSQSKADNNHAKKNNDAPRHKRGPKKNTPENSFWDPASFVVEPQAGKTRFHDLDLPAELMHAIHDLEFEFCTPIQAEALPQAIAGRDVVAKASTGTGKSAVFLIASFARLLQKEQGRRRPGRPQVLVIAPTRELVVQLAKDARALGKYTELEVVAAYGGIDYQKQRQRLQEKRVDILAATPGRLLDYVGKGVVNLSEVSIMVIDEADRMLDMGFIPDVRKIIYKTPDKSKRQTVLFSATLTEDVKRLSSQWCREPVSIETESDQMTVETVEQIVYMTTTTEKYDVLYNLLQSGDCDRVMIFTNMKNEARRLSERLRRNAIDCVLLSGDVPQQKRSSRLESFREGRVKILVATDVAGRGIHINGISHVVNYTLPYEPEDYVHRIGRTGRAGKPGISISFADESGGFYLPDIEEFIGESLPCAVPPEELLVPAPKGTVQIKSEKFIDSGKSKKGMKGGRRPRR</sequence>
<feature type="compositionally biased region" description="Polar residues" evidence="10">
    <location>
        <begin position="1"/>
        <end position="11"/>
    </location>
</feature>
<evidence type="ECO:0000259" key="12">
    <source>
        <dbReference type="PROSITE" id="PS51194"/>
    </source>
</evidence>
<evidence type="ECO:0000313" key="14">
    <source>
        <dbReference type="EMBL" id="MBC8208691.1"/>
    </source>
</evidence>
<evidence type="ECO:0000259" key="11">
    <source>
        <dbReference type="PROSITE" id="PS51192"/>
    </source>
</evidence>
<organism evidence="14 15">
    <name type="scientific">Candidatus Desulfatifera sulfidica</name>
    <dbReference type="NCBI Taxonomy" id="2841691"/>
    <lineage>
        <taxon>Bacteria</taxon>
        <taxon>Pseudomonadati</taxon>
        <taxon>Thermodesulfobacteriota</taxon>
        <taxon>Desulfobulbia</taxon>
        <taxon>Desulfobulbales</taxon>
        <taxon>Desulfobulbaceae</taxon>
        <taxon>Candidatus Desulfatifera</taxon>
    </lineage>
</organism>
<dbReference type="PROSITE" id="PS51195">
    <property type="entry name" value="Q_MOTIF"/>
    <property type="match status" value="1"/>
</dbReference>
<comment type="caution">
    <text evidence="14">The sequence shown here is derived from an EMBL/GenBank/DDBJ whole genome shotgun (WGS) entry which is preliminary data.</text>
</comment>
<keyword evidence="4 9" id="KW-0347">Helicase</keyword>
<dbReference type="CDD" id="cd00268">
    <property type="entry name" value="DEADc"/>
    <property type="match status" value="1"/>
</dbReference>
<dbReference type="PANTHER" id="PTHR47959:SF10">
    <property type="entry name" value="ATP-DEPENDENT RNA HELICASE RHLB"/>
    <property type="match status" value="1"/>
</dbReference>
<proteinExistence type="inferred from homology"/>
<dbReference type="InterPro" id="IPR001650">
    <property type="entry name" value="Helicase_C-like"/>
</dbReference>
<evidence type="ECO:0000256" key="10">
    <source>
        <dbReference type="SAM" id="MobiDB-lite"/>
    </source>
</evidence>
<dbReference type="Pfam" id="PF00270">
    <property type="entry name" value="DEAD"/>
    <property type="match status" value="1"/>
</dbReference>
<protein>
    <submittedName>
        <fullName evidence="14">DEAD/DEAH box helicase</fullName>
    </submittedName>
</protein>
<dbReference type="SMART" id="SM00490">
    <property type="entry name" value="HELICc"/>
    <property type="match status" value="1"/>
</dbReference>
<dbReference type="PROSITE" id="PS00039">
    <property type="entry name" value="DEAD_ATP_HELICASE"/>
    <property type="match status" value="1"/>
</dbReference>
<reference evidence="14 15" key="1">
    <citation type="submission" date="2020-08" db="EMBL/GenBank/DDBJ databases">
        <title>Bridging the membrane lipid divide: bacteria of the FCB group superphylum have the potential to synthesize archaeal ether lipids.</title>
        <authorList>
            <person name="Villanueva L."/>
            <person name="Von Meijenfeldt F.A.B."/>
            <person name="Westbye A.B."/>
            <person name="Yadav S."/>
            <person name="Hopmans E.C."/>
            <person name="Dutilh B.E."/>
            <person name="Sinninghe Damste J.S."/>
        </authorList>
    </citation>
    <scope>NUCLEOTIDE SEQUENCE [LARGE SCALE GENOMIC DNA]</scope>
    <source>
        <strain evidence="14">NIOZ-UU81</strain>
    </source>
</reference>
<feature type="region of interest" description="Disordered" evidence="10">
    <location>
        <begin position="1"/>
        <end position="79"/>
    </location>
</feature>
<keyword evidence="2 9" id="KW-0547">Nucleotide-binding</keyword>
<feature type="domain" description="Helicase C-terminal" evidence="12">
    <location>
        <begin position="324"/>
        <end position="471"/>
    </location>
</feature>
<keyword evidence="3 9" id="KW-0378">Hydrolase</keyword>
<dbReference type="PANTHER" id="PTHR47959">
    <property type="entry name" value="ATP-DEPENDENT RNA HELICASE RHLE-RELATED"/>
    <property type="match status" value="1"/>
</dbReference>
<evidence type="ECO:0000313" key="15">
    <source>
        <dbReference type="Proteomes" id="UP000599024"/>
    </source>
</evidence>
<evidence type="ECO:0000256" key="1">
    <source>
        <dbReference type="ARBA" id="ARBA00022490"/>
    </source>
</evidence>
<dbReference type="GO" id="GO:0003724">
    <property type="term" value="F:RNA helicase activity"/>
    <property type="evidence" value="ECO:0007669"/>
    <property type="project" value="InterPro"/>
</dbReference>
<dbReference type="PROSITE" id="PS51192">
    <property type="entry name" value="HELICASE_ATP_BIND_1"/>
    <property type="match status" value="1"/>
</dbReference>
<dbReference type="InterPro" id="IPR044742">
    <property type="entry name" value="DEAD/DEAH_RhlB"/>
</dbReference>
<dbReference type="HAMAP" id="MF_00661">
    <property type="entry name" value="DEAD_helicase_RhlB"/>
    <property type="match status" value="1"/>
</dbReference>
<feature type="domain" description="DEAD-box RNA helicase Q" evidence="13">
    <location>
        <begin position="90"/>
        <end position="118"/>
    </location>
</feature>
<name>A0A8J6NBE8_9BACT</name>
<dbReference type="Proteomes" id="UP000599024">
    <property type="component" value="Unassembled WGS sequence"/>
</dbReference>
<gene>
    <name evidence="14" type="ORF">H8E79_05945</name>
</gene>
<dbReference type="InterPro" id="IPR014001">
    <property type="entry name" value="Helicase_ATP-bd"/>
</dbReference>
<accession>A0A8J6NBE8</accession>
<evidence type="ECO:0000256" key="3">
    <source>
        <dbReference type="ARBA" id="ARBA00022801"/>
    </source>
</evidence>
<dbReference type="PROSITE" id="PS51194">
    <property type="entry name" value="HELICASE_CTER"/>
    <property type="match status" value="1"/>
</dbReference>
<dbReference type="GO" id="GO:0005524">
    <property type="term" value="F:ATP binding"/>
    <property type="evidence" value="ECO:0007669"/>
    <property type="project" value="UniProtKB-KW"/>
</dbReference>
<evidence type="ECO:0000256" key="5">
    <source>
        <dbReference type="ARBA" id="ARBA00022840"/>
    </source>
</evidence>
<evidence type="ECO:0000256" key="6">
    <source>
        <dbReference type="ARBA" id="ARBA00022884"/>
    </source>
</evidence>
<comment type="similarity">
    <text evidence="7 9">Belongs to the DEAD box helicase family.</text>
</comment>